<evidence type="ECO:0000313" key="6">
    <source>
        <dbReference type="EMBL" id="KAK5949839.1"/>
    </source>
</evidence>
<dbReference type="SMART" id="SM00298">
    <property type="entry name" value="CHROMO"/>
    <property type="match status" value="1"/>
</dbReference>
<comment type="subunit">
    <text evidence="2">Component of the NuA4 histone acetyltransferase complex.</text>
</comment>
<dbReference type="EMBL" id="JAKLMC020000031">
    <property type="protein sequence ID" value="KAK5949839.1"/>
    <property type="molecule type" value="Genomic_DNA"/>
</dbReference>
<keyword evidence="3" id="KW-0539">Nucleus</keyword>
<evidence type="ECO:0000256" key="1">
    <source>
        <dbReference type="ARBA" id="ARBA00004123"/>
    </source>
</evidence>
<feature type="region of interest" description="Disordered" evidence="4">
    <location>
        <begin position="138"/>
        <end position="212"/>
    </location>
</feature>
<dbReference type="SMART" id="SM00300">
    <property type="entry name" value="ChSh"/>
    <property type="match status" value="1"/>
</dbReference>
<feature type="region of interest" description="Disordered" evidence="4">
    <location>
        <begin position="1"/>
        <end position="93"/>
    </location>
</feature>
<name>A0AAN8E9M3_9EURO</name>
<keyword evidence="7" id="KW-1185">Reference proteome</keyword>
<reference evidence="6 7" key="1">
    <citation type="submission" date="2022-12" db="EMBL/GenBank/DDBJ databases">
        <title>Genomic features and morphological characterization of a novel Knufia sp. strain isolated from spacecraft assembly facility.</title>
        <authorList>
            <person name="Teixeira M."/>
            <person name="Chander A.M."/>
            <person name="Stajich J.E."/>
            <person name="Venkateswaran K."/>
        </authorList>
    </citation>
    <scope>NUCLEOTIDE SEQUENCE [LARGE SCALE GENOMIC DNA]</scope>
    <source>
        <strain evidence="6 7">FJI-L2-BK-P2</strain>
    </source>
</reference>
<dbReference type="InterPro" id="IPR000953">
    <property type="entry name" value="Chromo/chromo_shadow_dom"/>
</dbReference>
<dbReference type="AlphaFoldDB" id="A0AAN8E9M3"/>
<dbReference type="Pfam" id="PF01393">
    <property type="entry name" value="Chromo_shadow"/>
    <property type="match status" value="1"/>
</dbReference>
<evidence type="ECO:0000256" key="3">
    <source>
        <dbReference type="ARBA" id="ARBA00023242"/>
    </source>
</evidence>
<evidence type="ECO:0000259" key="5">
    <source>
        <dbReference type="PROSITE" id="PS50013"/>
    </source>
</evidence>
<dbReference type="InterPro" id="IPR051219">
    <property type="entry name" value="Heterochromatin_chromo-domain"/>
</dbReference>
<dbReference type="CDD" id="cd00024">
    <property type="entry name" value="CD_CSD"/>
    <property type="match status" value="1"/>
</dbReference>
<gene>
    <name evidence="6" type="ORF">OHC33_009024</name>
</gene>
<accession>A0AAN8E9M3</accession>
<proteinExistence type="predicted"/>
<dbReference type="GO" id="GO:0006338">
    <property type="term" value="P:chromatin remodeling"/>
    <property type="evidence" value="ECO:0007669"/>
    <property type="project" value="UniProtKB-ARBA"/>
</dbReference>
<evidence type="ECO:0000313" key="7">
    <source>
        <dbReference type="Proteomes" id="UP001316803"/>
    </source>
</evidence>
<dbReference type="SUPFAM" id="SSF54160">
    <property type="entry name" value="Chromo domain-like"/>
    <property type="match status" value="2"/>
</dbReference>
<feature type="compositionally biased region" description="Acidic residues" evidence="4">
    <location>
        <begin position="69"/>
        <end position="82"/>
    </location>
</feature>
<evidence type="ECO:0000256" key="2">
    <source>
        <dbReference type="ARBA" id="ARBA00011353"/>
    </source>
</evidence>
<protein>
    <recommendedName>
        <fullName evidence="5">Chromo domain-containing protein</fullName>
    </recommendedName>
</protein>
<dbReference type="InterPro" id="IPR016197">
    <property type="entry name" value="Chromo-like_dom_sf"/>
</dbReference>
<dbReference type="GO" id="GO:0005634">
    <property type="term" value="C:nucleus"/>
    <property type="evidence" value="ECO:0007669"/>
    <property type="project" value="UniProtKB-SubCell"/>
</dbReference>
<dbReference type="InterPro" id="IPR008251">
    <property type="entry name" value="Chromo_shadow_dom"/>
</dbReference>
<dbReference type="Proteomes" id="UP001316803">
    <property type="component" value="Unassembled WGS sequence"/>
</dbReference>
<organism evidence="6 7">
    <name type="scientific">Knufia fluminis</name>
    <dbReference type="NCBI Taxonomy" id="191047"/>
    <lineage>
        <taxon>Eukaryota</taxon>
        <taxon>Fungi</taxon>
        <taxon>Dikarya</taxon>
        <taxon>Ascomycota</taxon>
        <taxon>Pezizomycotina</taxon>
        <taxon>Eurotiomycetes</taxon>
        <taxon>Chaetothyriomycetidae</taxon>
        <taxon>Chaetothyriales</taxon>
        <taxon>Trichomeriaceae</taxon>
        <taxon>Knufia</taxon>
    </lineage>
</organism>
<dbReference type="PROSITE" id="PS50013">
    <property type="entry name" value="CHROMO_2"/>
    <property type="match status" value="1"/>
</dbReference>
<comment type="subcellular location">
    <subcellularLocation>
        <location evidence="1">Nucleus</location>
    </subcellularLocation>
</comment>
<evidence type="ECO:0000256" key="4">
    <source>
        <dbReference type="SAM" id="MobiDB-lite"/>
    </source>
</evidence>
<dbReference type="Pfam" id="PF00385">
    <property type="entry name" value="Chromo"/>
    <property type="match status" value="1"/>
</dbReference>
<sequence>MPLLIHAEDDASDIDIPANGVTAHTESRVEADVEAKDQLKDDLMSDIEEKKGAKAAKAEKKRVSPTASNDDEDDDEEEEAYEVETIRDHEWRRKKGKNQPWVLLYNVKWKNYPDTDNTLEPEENLLGSRDILAAYHHKIGGAPQPPTGDDPQLKKKQSKKSLRDESMASATEDSPAPSAKRQKRTKTDEAAASDDDDADMFGSWMPPGSSWEKTIKEIQTVERDEKSGDLYILMIFKNGKKSRVKNNLVRSKCPQRLLDFYEAHLSV</sequence>
<dbReference type="PANTHER" id="PTHR22812">
    <property type="entry name" value="CHROMOBOX PROTEIN"/>
    <property type="match status" value="1"/>
</dbReference>
<dbReference type="InterPro" id="IPR023780">
    <property type="entry name" value="Chromo_domain"/>
</dbReference>
<feature type="domain" description="Chromo" evidence="5">
    <location>
        <begin position="81"/>
        <end position="147"/>
    </location>
</feature>
<dbReference type="Gene3D" id="2.40.50.40">
    <property type="match status" value="2"/>
</dbReference>
<feature type="compositionally biased region" description="Basic and acidic residues" evidence="4">
    <location>
        <begin position="25"/>
        <end position="62"/>
    </location>
</feature>
<comment type="caution">
    <text evidence="6">The sequence shown here is derived from an EMBL/GenBank/DDBJ whole genome shotgun (WGS) entry which is preliminary data.</text>
</comment>